<evidence type="ECO:0000256" key="1">
    <source>
        <dbReference type="ARBA" id="ARBA00004651"/>
    </source>
</evidence>
<evidence type="ECO:0000256" key="4">
    <source>
        <dbReference type="ARBA" id="ARBA00022989"/>
    </source>
</evidence>
<dbReference type="Proteomes" id="UP000198741">
    <property type="component" value="Chromosome I"/>
</dbReference>
<evidence type="ECO:0000313" key="8">
    <source>
        <dbReference type="Proteomes" id="UP000198741"/>
    </source>
</evidence>
<dbReference type="AlphaFoldDB" id="A0A1H0IE97"/>
<feature type="transmembrane region" description="Helical" evidence="6">
    <location>
        <begin position="40"/>
        <end position="66"/>
    </location>
</feature>
<keyword evidence="8" id="KW-1185">Reference proteome</keyword>
<reference evidence="7 8" key="1">
    <citation type="submission" date="2016-10" db="EMBL/GenBank/DDBJ databases">
        <authorList>
            <person name="de Groot N.N."/>
        </authorList>
    </citation>
    <scope>NUCLEOTIDE SEQUENCE [LARGE SCALE GENOMIC DNA]</scope>
    <source>
        <strain evidence="8">P4-7,KCTC 19426,CECT 7604</strain>
    </source>
</reference>
<keyword evidence="5 6" id="KW-0472">Membrane</keyword>
<dbReference type="PANTHER" id="PTHR30561">
    <property type="entry name" value="SMR FAMILY PROTON-DEPENDENT DRUG EFFLUX TRANSPORTER SUGE"/>
    <property type="match status" value="1"/>
</dbReference>
<keyword evidence="4 6" id="KW-1133">Transmembrane helix</keyword>
<dbReference type="Gene3D" id="1.10.3730.20">
    <property type="match status" value="1"/>
</dbReference>
<dbReference type="OrthoDB" id="4215907at2"/>
<dbReference type="PANTHER" id="PTHR30561:SF9">
    <property type="entry name" value="4-AMINO-4-DEOXY-L-ARABINOSE-PHOSPHOUNDECAPRENOL FLIPPASE SUBUNIT ARNF-RELATED"/>
    <property type="match status" value="1"/>
</dbReference>
<dbReference type="InterPro" id="IPR000390">
    <property type="entry name" value="Small_drug/metabolite_transptr"/>
</dbReference>
<organism evidence="7 8">
    <name type="scientific">Nakamurella panacisegetis</name>
    <dbReference type="NCBI Taxonomy" id="1090615"/>
    <lineage>
        <taxon>Bacteria</taxon>
        <taxon>Bacillati</taxon>
        <taxon>Actinomycetota</taxon>
        <taxon>Actinomycetes</taxon>
        <taxon>Nakamurellales</taxon>
        <taxon>Nakamurellaceae</taxon>
        <taxon>Nakamurella</taxon>
    </lineage>
</organism>
<dbReference type="RefSeq" id="WP_090481122.1">
    <property type="nucleotide sequence ID" value="NZ_LT629710.1"/>
</dbReference>
<accession>A0A1H0IE97</accession>
<dbReference type="STRING" id="1090615.SAMN04515671_0472"/>
<dbReference type="InterPro" id="IPR037185">
    <property type="entry name" value="EmrE-like"/>
</dbReference>
<comment type="subcellular location">
    <subcellularLocation>
        <location evidence="1">Cell membrane</location>
        <topology evidence="1">Multi-pass membrane protein</topology>
    </subcellularLocation>
</comment>
<dbReference type="GO" id="GO:0005886">
    <property type="term" value="C:plasma membrane"/>
    <property type="evidence" value="ECO:0007669"/>
    <property type="project" value="UniProtKB-SubCell"/>
</dbReference>
<feature type="transmembrane region" description="Helical" evidence="6">
    <location>
        <begin position="102"/>
        <end position="122"/>
    </location>
</feature>
<evidence type="ECO:0000256" key="3">
    <source>
        <dbReference type="ARBA" id="ARBA00022692"/>
    </source>
</evidence>
<keyword evidence="3 6" id="KW-0812">Transmembrane</keyword>
<gene>
    <name evidence="7" type="ORF">SAMN04515671_0472</name>
</gene>
<feature type="transmembrane region" description="Helical" evidence="6">
    <location>
        <begin position="78"/>
        <end position="96"/>
    </location>
</feature>
<dbReference type="SUPFAM" id="SSF103481">
    <property type="entry name" value="Multidrug resistance efflux transporter EmrE"/>
    <property type="match status" value="1"/>
</dbReference>
<sequence>MNLASFGILLVAVALAATGQLMLKNGMNLAKTNSAESGRSMILVAATSPWILGGLVIFGVSAVAWLVTLSRVPLSVAYPFNAVGFVAILVASSIILGERTNLWTWAGTLLVVSGLIVVVTTAPSH</sequence>
<dbReference type="EMBL" id="LT629710">
    <property type="protein sequence ID" value="SDO29744.1"/>
    <property type="molecule type" value="Genomic_DNA"/>
</dbReference>
<evidence type="ECO:0000313" key="7">
    <source>
        <dbReference type="EMBL" id="SDO29744.1"/>
    </source>
</evidence>
<evidence type="ECO:0000256" key="6">
    <source>
        <dbReference type="SAM" id="Phobius"/>
    </source>
</evidence>
<evidence type="ECO:0000256" key="2">
    <source>
        <dbReference type="ARBA" id="ARBA00022475"/>
    </source>
</evidence>
<dbReference type="GO" id="GO:0022857">
    <property type="term" value="F:transmembrane transporter activity"/>
    <property type="evidence" value="ECO:0007669"/>
    <property type="project" value="InterPro"/>
</dbReference>
<proteinExistence type="predicted"/>
<name>A0A1H0IE97_9ACTN</name>
<protein>
    <submittedName>
        <fullName evidence="7">Small Multidrug Resistance protein</fullName>
    </submittedName>
</protein>
<keyword evidence="2" id="KW-1003">Cell membrane</keyword>
<evidence type="ECO:0000256" key="5">
    <source>
        <dbReference type="ARBA" id="ARBA00023136"/>
    </source>
</evidence>